<evidence type="ECO:0000313" key="3">
    <source>
        <dbReference type="Proteomes" id="UP000479335"/>
    </source>
</evidence>
<dbReference type="RefSeq" id="WP_161009849.1">
    <property type="nucleotide sequence ID" value="NZ_WWCN01000026.1"/>
</dbReference>
<dbReference type="Proteomes" id="UP000479335">
    <property type="component" value="Unassembled WGS sequence"/>
</dbReference>
<organism evidence="2 3">
    <name type="scientific">Duganella flavida</name>
    <dbReference type="NCBI Taxonomy" id="2692175"/>
    <lineage>
        <taxon>Bacteria</taxon>
        <taxon>Pseudomonadati</taxon>
        <taxon>Pseudomonadota</taxon>
        <taxon>Betaproteobacteria</taxon>
        <taxon>Burkholderiales</taxon>
        <taxon>Oxalobacteraceae</taxon>
        <taxon>Telluria group</taxon>
        <taxon>Duganella</taxon>
    </lineage>
</organism>
<comment type="caution">
    <text evidence="2">The sequence shown here is derived from an EMBL/GenBank/DDBJ whole genome shotgun (WGS) entry which is preliminary data.</text>
</comment>
<reference evidence="2 3" key="1">
    <citation type="submission" date="2019-12" db="EMBL/GenBank/DDBJ databases">
        <title>Novel species isolated from a subtropical stream in China.</title>
        <authorList>
            <person name="Lu H."/>
        </authorList>
    </citation>
    <scope>NUCLEOTIDE SEQUENCE [LARGE SCALE GENOMIC DNA]</scope>
    <source>
        <strain evidence="2 3">FT135W</strain>
    </source>
</reference>
<protein>
    <submittedName>
        <fullName evidence="2">Uncharacterized protein</fullName>
    </submittedName>
</protein>
<proteinExistence type="predicted"/>
<keyword evidence="3" id="KW-1185">Reference proteome</keyword>
<feature type="region of interest" description="Disordered" evidence="1">
    <location>
        <begin position="1"/>
        <end position="26"/>
    </location>
</feature>
<sequence>MHSIGKPTSRLSRRIQNNYNKGELTTMHRHLSGTRLIIQGPASNQDYTSPVTQEVEAQKGQVLQIFTNACGEEVVVAHFPTDDQETLFRLSLAKEYRYQPAQP</sequence>
<dbReference type="AlphaFoldDB" id="A0A6L8KGC9"/>
<evidence type="ECO:0000313" key="2">
    <source>
        <dbReference type="EMBL" id="MYM26416.1"/>
    </source>
</evidence>
<name>A0A6L8KGC9_9BURK</name>
<evidence type="ECO:0000256" key="1">
    <source>
        <dbReference type="SAM" id="MobiDB-lite"/>
    </source>
</evidence>
<dbReference type="EMBL" id="WWCN01000026">
    <property type="protein sequence ID" value="MYM26416.1"/>
    <property type="molecule type" value="Genomic_DNA"/>
</dbReference>
<gene>
    <name evidence="2" type="ORF">GTP46_27695</name>
</gene>
<accession>A0A6L8KGC9</accession>